<dbReference type="AlphaFoldDB" id="A0A518C1H2"/>
<feature type="region of interest" description="Disordered" evidence="1">
    <location>
        <begin position="1"/>
        <end position="21"/>
    </location>
</feature>
<keyword evidence="2" id="KW-0812">Transmembrane</keyword>
<protein>
    <submittedName>
        <fullName evidence="3">Uncharacterized protein</fullName>
    </submittedName>
</protein>
<keyword evidence="4" id="KW-1185">Reference proteome</keyword>
<proteinExistence type="predicted"/>
<organism evidence="3 4">
    <name type="scientific">Bremerella volcania</name>
    <dbReference type="NCBI Taxonomy" id="2527984"/>
    <lineage>
        <taxon>Bacteria</taxon>
        <taxon>Pseudomonadati</taxon>
        <taxon>Planctomycetota</taxon>
        <taxon>Planctomycetia</taxon>
        <taxon>Pirellulales</taxon>
        <taxon>Pirellulaceae</taxon>
        <taxon>Bremerella</taxon>
    </lineage>
</organism>
<evidence type="ECO:0000256" key="1">
    <source>
        <dbReference type="SAM" id="MobiDB-lite"/>
    </source>
</evidence>
<keyword evidence="2" id="KW-0472">Membrane</keyword>
<evidence type="ECO:0000256" key="2">
    <source>
        <dbReference type="SAM" id="Phobius"/>
    </source>
</evidence>
<name>A0A518C1H2_9BACT</name>
<accession>A0A518C1H2</accession>
<reference evidence="4" key="1">
    <citation type="submission" date="2019-02" db="EMBL/GenBank/DDBJ databases">
        <title>Deep-cultivation of Planctomycetes and their phenomic and genomic characterization uncovers novel biology.</title>
        <authorList>
            <person name="Wiegand S."/>
            <person name="Jogler M."/>
            <person name="Boedeker C."/>
            <person name="Pinto D."/>
            <person name="Vollmers J."/>
            <person name="Rivas-Marin E."/>
            <person name="Kohn T."/>
            <person name="Peeters S.H."/>
            <person name="Heuer A."/>
            <person name="Rast P."/>
            <person name="Oberbeckmann S."/>
            <person name="Bunk B."/>
            <person name="Jeske O."/>
            <person name="Meyerdierks A."/>
            <person name="Storesund J.E."/>
            <person name="Kallscheuer N."/>
            <person name="Luecker S."/>
            <person name="Lage O.M."/>
            <person name="Pohl T."/>
            <person name="Merkel B.J."/>
            <person name="Hornburger P."/>
            <person name="Mueller R.-W."/>
            <person name="Bruemmer F."/>
            <person name="Labrenz M."/>
            <person name="Spormann A.M."/>
            <person name="Op den Camp H."/>
            <person name="Overmann J."/>
            <person name="Amann R."/>
            <person name="Jetten M.S.M."/>
            <person name="Mascher T."/>
            <person name="Medema M.H."/>
            <person name="Devos D.P."/>
            <person name="Kaster A.-K."/>
            <person name="Ovreas L."/>
            <person name="Rohde M."/>
            <person name="Galperin M.Y."/>
            <person name="Jogler C."/>
        </authorList>
    </citation>
    <scope>NUCLEOTIDE SEQUENCE [LARGE SCALE GENOMIC DNA]</scope>
    <source>
        <strain evidence="4">Pan97</strain>
    </source>
</reference>
<feature type="transmembrane region" description="Helical" evidence="2">
    <location>
        <begin position="24"/>
        <end position="51"/>
    </location>
</feature>
<evidence type="ECO:0000313" key="3">
    <source>
        <dbReference type="EMBL" id="QDU73067.1"/>
    </source>
</evidence>
<gene>
    <name evidence="3" type="ORF">Pan97_00340</name>
</gene>
<feature type="compositionally biased region" description="Polar residues" evidence="1">
    <location>
        <begin position="1"/>
        <end position="20"/>
    </location>
</feature>
<dbReference type="EMBL" id="CP036289">
    <property type="protein sequence ID" value="QDU73067.1"/>
    <property type="molecule type" value="Genomic_DNA"/>
</dbReference>
<keyword evidence="2" id="KW-1133">Transmembrane helix</keyword>
<dbReference type="KEGG" id="bvo:Pan97_00340"/>
<sequence>MTKQQQLDQGYPQSDPNSKSPPAVVSWLAVVLVGLGLIAGLMILGPALALLQAN</sequence>
<evidence type="ECO:0000313" key="4">
    <source>
        <dbReference type="Proteomes" id="UP000318626"/>
    </source>
</evidence>
<dbReference type="Proteomes" id="UP000318626">
    <property type="component" value="Chromosome"/>
</dbReference>